<dbReference type="InterPro" id="IPR036869">
    <property type="entry name" value="J_dom_sf"/>
</dbReference>
<evidence type="ECO:0000256" key="1">
    <source>
        <dbReference type="ARBA" id="ARBA00004637"/>
    </source>
</evidence>
<feature type="compositionally biased region" description="Low complexity" evidence="13">
    <location>
        <begin position="153"/>
        <end position="176"/>
    </location>
</feature>
<sequence>MASPRLIVQILVSGAQIFGKALSEAGKQAVKNAKHNPQSALGGDVAGVGHATSGSPTDALTRTHRMTLDEAHLILNLKRGEEMERMLTNYEHLFKQNAPPPPPAKPTAPAARGSKAKAAPTYSHYLHSKVVRARERIEAEAAIAKGDAAGAAAAEAGAAGAAGAATGPVAEAAKAASGPGQSTPGGAGPSMGQTFTPPPPLGSGPPPPS</sequence>
<keyword evidence="10" id="KW-0472">Membrane</keyword>
<dbReference type="PANTHER" id="PTHR12388:SF0">
    <property type="entry name" value="MITOCHONDRIAL IMPORT INNER MEMBRANE TRANSLOCASE SUBUNIT TIM16"/>
    <property type="match status" value="1"/>
</dbReference>
<dbReference type="AlphaFoldDB" id="A0A5C3QKE8"/>
<evidence type="ECO:0000256" key="8">
    <source>
        <dbReference type="ARBA" id="ARBA00023010"/>
    </source>
</evidence>
<comment type="similarity">
    <text evidence="2">Belongs to the TIM16/PAM16 family.</text>
</comment>
<keyword evidence="8" id="KW-0811">Translocation</keyword>
<keyword evidence="5" id="KW-0813">Transport</keyword>
<dbReference type="Proteomes" id="UP000305067">
    <property type="component" value="Unassembled WGS sequence"/>
</dbReference>
<feature type="compositionally biased region" description="Pro residues" evidence="13">
    <location>
        <begin position="196"/>
        <end position="209"/>
    </location>
</feature>
<dbReference type="GO" id="GO:0005744">
    <property type="term" value="C:TIM23 mitochondrial import inner membrane translocase complex"/>
    <property type="evidence" value="ECO:0007669"/>
    <property type="project" value="InterPro"/>
</dbReference>
<evidence type="ECO:0000256" key="9">
    <source>
        <dbReference type="ARBA" id="ARBA00023128"/>
    </source>
</evidence>
<dbReference type="Pfam" id="PF03656">
    <property type="entry name" value="Pam16"/>
    <property type="match status" value="1"/>
</dbReference>
<gene>
    <name evidence="14" type="ORF">BDV98DRAFT_546983</name>
</gene>
<feature type="region of interest" description="Disordered" evidence="13">
    <location>
        <begin position="153"/>
        <end position="209"/>
    </location>
</feature>
<keyword evidence="7" id="KW-0653">Protein transport</keyword>
<dbReference type="Gene3D" id="1.10.287.110">
    <property type="entry name" value="DnaJ domain"/>
    <property type="match status" value="1"/>
</dbReference>
<comment type="subcellular location">
    <subcellularLocation>
        <location evidence="1">Mitochondrion inner membrane</location>
        <topology evidence="1">Peripheral membrane protein</topology>
    </subcellularLocation>
</comment>
<feature type="compositionally biased region" description="Low complexity" evidence="13">
    <location>
        <begin position="107"/>
        <end position="120"/>
    </location>
</feature>
<proteinExistence type="inferred from homology"/>
<keyword evidence="9" id="KW-0496">Mitochondrion</keyword>
<evidence type="ECO:0000256" key="6">
    <source>
        <dbReference type="ARBA" id="ARBA00022792"/>
    </source>
</evidence>
<dbReference type="STRING" id="1884261.A0A5C3QKE8"/>
<evidence type="ECO:0000256" key="10">
    <source>
        <dbReference type="ARBA" id="ARBA00023136"/>
    </source>
</evidence>
<evidence type="ECO:0000256" key="4">
    <source>
        <dbReference type="ARBA" id="ARBA00020721"/>
    </source>
</evidence>
<feature type="region of interest" description="Disordered" evidence="13">
    <location>
        <begin position="94"/>
        <end position="121"/>
    </location>
</feature>
<evidence type="ECO:0000256" key="3">
    <source>
        <dbReference type="ARBA" id="ARBA00013571"/>
    </source>
</evidence>
<evidence type="ECO:0000256" key="11">
    <source>
        <dbReference type="ARBA" id="ARBA00030422"/>
    </source>
</evidence>
<organism evidence="14 15">
    <name type="scientific">Pterulicium gracile</name>
    <dbReference type="NCBI Taxonomy" id="1884261"/>
    <lineage>
        <taxon>Eukaryota</taxon>
        <taxon>Fungi</taxon>
        <taxon>Dikarya</taxon>
        <taxon>Basidiomycota</taxon>
        <taxon>Agaricomycotina</taxon>
        <taxon>Agaricomycetes</taxon>
        <taxon>Agaricomycetidae</taxon>
        <taxon>Agaricales</taxon>
        <taxon>Pleurotineae</taxon>
        <taxon>Pterulaceae</taxon>
        <taxon>Pterulicium</taxon>
    </lineage>
</organism>
<evidence type="ECO:0000256" key="2">
    <source>
        <dbReference type="ARBA" id="ARBA00008817"/>
    </source>
</evidence>
<name>A0A5C3QKE8_9AGAR</name>
<dbReference type="EMBL" id="ML178822">
    <property type="protein sequence ID" value="TFL02495.1"/>
    <property type="molecule type" value="Genomic_DNA"/>
</dbReference>
<dbReference type="OrthoDB" id="10262892at2759"/>
<evidence type="ECO:0000313" key="14">
    <source>
        <dbReference type="EMBL" id="TFL02495.1"/>
    </source>
</evidence>
<evidence type="ECO:0000256" key="5">
    <source>
        <dbReference type="ARBA" id="ARBA00022448"/>
    </source>
</evidence>
<accession>A0A5C3QKE8</accession>
<dbReference type="InterPro" id="IPR005341">
    <property type="entry name" value="Tim16"/>
</dbReference>
<evidence type="ECO:0000313" key="15">
    <source>
        <dbReference type="Proteomes" id="UP000305067"/>
    </source>
</evidence>
<keyword evidence="6" id="KW-0999">Mitochondrion inner membrane</keyword>
<keyword evidence="15" id="KW-1185">Reference proteome</keyword>
<protein>
    <recommendedName>
        <fullName evidence="4">Mitochondrial import inner membrane translocase subunit TIM16</fullName>
    </recommendedName>
    <alternativeName>
        <fullName evidence="3">Mitochondrial import inner membrane translocase subunit tim16</fullName>
    </alternativeName>
    <alternativeName>
        <fullName evidence="11 12">Presequence translocated-associated motor subunit PAM16</fullName>
    </alternativeName>
</protein>
<evidence type="ECO:0000256" key="7">
    <source>
        <dbReference type="ARBA" id="ARBA00022927"/>
    </source>
</evidence>
<reference evidence="14 15" key="1">
    <citation type="journal article" date="2019" name="Nat. Ecol. Evol.">
        <title>Megaphylogeny resolves global patterns of mushroom evolution.</title>
        <authorList>
            <person name="Varga T."/>
            <person name="Krizsan K."/>
            <person name="Foldi C."/>
            <person name="Dima B."/>
            <person name="Sanchez-Garcia M."/>
            <person name="Sanchez-Ramirez S."/>
            <person name="Szollosi G.J."/>
            <person name="Szarkandi J.G."/>
            <person name="Papp V."/>
            <person name="Albert L."/>
            <person name="Andreopoulos W."/>
            <person name="Angelini C."/>
            <person name="Antonin V."/>
            <person name="Barry K.W."/>
            <person name="Bougher N.L."/>
            <person name="Buchanan P."/>
            <person name="Buyck B."/>
            <person name="Bense V."/>
            <person name="Catcheside P."/>
            <person name="Chovatia M."/>
            <person name="Cooper J."/>
            <person name="Damon W."/>
            <person name="Desjardin D."/>
            <person name="Finy P."/>
            <person name="Geml J."/>
            <person name="Haridas S."/>
            <person name="Hughes K."/>
            <person name="Justo A."/>
            <person name="Karasinski D."/>
            <person name="Kautmanova I."/>
            <person name="Kiss B."/>
            <person name="Kocsube S."/>
            <person name="Kotiranta H."/>
            <person name="LaButti K.M."/>
            <person name="Lechner B.E."/>
            <person name="Liimatainen K."/>
            <person name="Lipzen A."/>
            <person name="Lukacs Z."/>
            <person name="Mihaltcheva S."/>
            <person name="Morgado L.N."/>
            <person name="Niskanen T."/>
            <person name="Noordeloos M.E."/>
            <person name="Ohm R.A."/>
            <person name="Ortiz-Santana B."/>
            <person name="Ovrebo C."/>
            <person name="Racz N."/>
            <person name="Riley R."/>
            <person name="Savchenko A."/>
            <person name="Shiryaev A."/>
            <person name="Soop K."/>
            <person name="Spirin V."/>
            <person name="Szebenyi C."/>
            <person name="Tomsovsky M."/>
            <person name="Tulloss R.E."/>
            <person name="Uehling J."/>
            <person name="Grigoriev I.V."/>
            <person name="Vagvolgyi C."/>
            <person name="Papp T."/>
            <person name="Martin F.M."/>
            <person name="Miettinen O."/>
            <person name="Hibbett D.S."/>
            <person name="Nagy L.G."/>
        </authorList>
    </citation>
    <scope>NUCLEOTIDE SEQUENCE [LARGE SCALE GENOMIC DNA]</scope>
    <source>
        <strain evidence="14 15">CBS 309.79</strain>
    </source>
</reference>
<dbReference type="GO" id="GO:0030150">
    <property type="term" value="P:protein import into mitochondrial matrix"/>
    <property type="evidence" value="ECO:0007669"/>
    <property type="project" value="InterPro"/>
</dbReference>
<dbReference type="PANTHER" id="PTHR12388">
    <property type="entry name" value="MITOCHONDRIA ASSOCIATED GRANULOCYTE MACROPHAGE CSF SIGNALING MOLECULE"/>
    <property type="match status" value="1"/>
</dbReference>
<evidence type="ECO:0000256" key="13">
    <source>
        <dbReference type="SAM" id="MobiDB-lite"/>
    </source>
</evidence>
<evidence type="ECO:0000256" key="12">
    <source>
        <dbReference type="ARBA" id="ARBA00031407"/>
    </source>
</evidence>